<evidence type="ECO:0000313" key="2">
    <source>
        <dbReference type="Proteomes" id="UP000031443"/>
    </source>
</evidence>
<dbReference type="AlphaFoldDB" id="M7AT30"/>
<organism evidence="1 2">
    <name type="scientific">Chelonia mydas</name>
    <name type="common">Green sea-turtle</name>
    <name type="synonym">Chelonia agassizi</name>
    <dbReference type="NCBI Taxonomy" id="8469"/>
    <lineage>
        <taxon>Eukaryota</taxon>
        <taxon>Metazoa</taxon>
        <taxon>Chordata</taxon>
        <taxon>Craniata</taxon>
        <taxon>Vertebrata</taxon>
        <taxon>Euteleostomi</taxon>
        <taxon>Archelosauria</taxon>
        <taxon>Testudinata</taxon>
        <taxon>Testudines</taxon>
        <taxon>Cryptodira</taxon>
        <taxon>Durocryptodira</taxon>
        <taxon>Americhelydia</taxon>
        <taxon>Chelonioidea</taxon>
        <taxon>Cheloniidae</taxon>
        <taxon>Chelonia</taxon>
    </lineage>
</organism>
<accession>M7AT30</accession>
<dbReference type="Proteomes" id="UP000031443">
    <property type="component" value="Unassembled WGS sequence"/>
</dbReference>
<name>M7AT30_CHEMY</name>
<dbReference type="EMBL" id="KB584104">
    <property type="protein sequence ID" value="EMP26080.1"/>
    <property type="molecule type" value="Genomic_DNA"/>
</dbReference>
<evidence type="ECO:0000313" key="1">
    <source>
        <dbReference type="EMBL" id="EMP26080.1"/>
    </source>
</evidence>
<sequence>MLLYTEVAIVLEDSRADKTQGSSPLSAMGLLADMKQRVGLFAGGGTKPLLCTGSVLSAAECRQFPSSPSAVSPG</sequence>
<protein>
    <submittedName>
        <fullName evidence="1">Uncharacterized protein</fullName>
    </submittedName>
</protein>
<reference evidence="2" key="1">
    <citation type="journal article" date="2013" name="Nat. Genet.">
        <title>The draft genomes of soft-shell turtle and green sea turtle yield insights into the development and evolution of the turtle-specific body plan.</title>
        <authorList>
            <person name="Wang Z."/>
            <person name="Pascual-Anaya J."/>
            <person name="Zadissa A."/>
            <person name="Li W."/>
            <person name="Niimura Y."/>
            <person name="Huang Z."/>
            <person name="Li C."/>
            <person name="White S."/>
            <person name="Xiong Z."/>
            <person name="Fang D."/>
            <person name="Wang B."/>
            <person name="Ming Y."/>
            <person name="Chen Y."/>
            <person name="Zheng Y."/>
            <person name="Kuraku S."/>
            <person name="Pignatelli M."/>
            <person name="Herrero J."/>
            <person name="Beal K."/>
            <person name="Nozawa M."/>
            <person name="Li Q."/>
            <person name="Wang J."/>
            <person name="Zhang H."/>
            <person name="Yu L."/>
            <person name="Shigenobu S."/>
            <person name="Wang J."/>
            <person name="Liu J."/>
            <person name="Flicek P."/>
            <person name="Searle S."/>
            <person name="Wang J."/>
            <person name="Kuratani S."/>
            <person name="Yin Y."/>
            <person name="Aken B."/>
            <person name="Zhang G."/>
            <person name="Irie N."/>
        </authorList>
    </citation>
    <scope>NUCLEOTIDE SEQUENCE [LARGE SCALE GENOMIC DNA]</scope>
</reference>
<keyword evidence="2" id="KW-1185">Reference proteome</keyword>
<gene>
    <name evidence="1" type="ORF">UY3_16839</name>
</gene>
<proteinExistence type="predicted"/>